<name>L9KTE7_TUPCH</name>
<dbReference type="InParanoid" id="L9KTE7"/>
<reference evidence="2" key="1">
    <citation type="submission" date="2012-07" db="EMBL/GenBank/DDBJ databases">
        <title>Genome of the Chinese tree shrew, a rising model animal genetically related to primates.</title>
        <authorList>
            <person name="Zhang G."/>
            <person name="Fan Y."/>
            <person name="Yao Y."/>
            <person name="Huang Z."/>
        </authorList>
    </citation>
    <scope>NUCLEOTIDE SEQUENCE [LARGE SCALE GENOMIC DNA]</scope>
</reference>
<proteinExistence type="predicted"/>
<organism evidence="1 2">
    <name type="scientific">Tupaia chinensis</name>
    <name type="common">Chinese tree shrew</name>
    <name type="synonym">Tupaia belangeri chinensis</name>
    <dbReference type="NCBI Taxonomy" id="246437"/>
    <lineage>
        <taxon>Eukaryota</taxon>
        <taxon>Metazoa</taxon>
        <taxon>Chordata</taxon>
        <taxon>Craniata</taxon>
        <taxon>Vertebrata</taxon>
        <taxon>Euteleostomi</taxon>
        <taxon>Mammalia</taxon>
        <taxon>Eutheria</taxon>
        <taxon>Euarchontoglires</taxon>
        <taxon>Scandentia</taxon>
        <taxon>Tupaiidae</taxon>
        <taxon>Tupaia</taxon>
    </lineage>
</organism>
<evidence type="ECO:0000313" key="1">
    <source>
        <dbReference type="EMBL" id="ELW65968.1"/>
    </source>
</evidence>
<gene>
    <name evidence="1" type="ORF">TREES_T100011906</name>
</gene>
<evidence type="ECO:0000313" key="2">
    <source>
        <dbReference type="Proteomes" id="UP000011518"/>
    </source>
</evidence>
<accession>L9KTE7</accession>
<reference evidence="2" key="2">
    <citation type="journal article" date="2013" name="Nat. Commun.">
        <title>Genome of the Chinese tree shrew.</title>
        <authorList>
            <person name="Fan Y."/>
            <person name="Huang Z.Y."/>
            <person name="Cao C.C."/>
            <person name="Chen C.S."/>
            <person name="Chen Y.X."/>
            <person name="Fan D.D."/>
            <person name="He J."/>
            <person name="Hou H.L."/>
            <person name="Hu L."/>
            <person name="Hu X.T."/>
            <person name="Jiang X.T."/>
            <person name="Lai R."/>
            <person name="Lang Y.S."/>
            <person name="Liang B."/>
            <person name="Liao S.G."/>
            <person name="Mu D."/>
            <person name="Ma Y.Y."/>
            <person name="Niu Y.Y."/>
            <person name="Sun X.Q."/>
            <person name="Xia J.Q."/>
            <person name="Xiao J."/>
            <person name="Xiong Z.Q."/>
            <person name="Xu L."/>
            <person name="Yang L."/>
            <person name="Zhang Y."/>
            <person name="Zhao W."/>
            <person name="Zhao X.D."/>
            <person name="Zheng Y.T."/>
            <person name="Zhou J.M."/>
            <person name="Zhu Y.B."/>
            <person name="Zhang G.J."/>
            <person name="Wang J."/>
            <person name="Yao Y.G."/>
        </authorList>
    </citation>
    <scope>NUCLEOTIDE SEQUENCE [LARGE SCALE GENOMIC DNA]</scope>
</reference>
<dbReference type="EMBL" id="KB320665">
    <property type="protein sequence ID" value="ELW65968.1"/>
    <property type="molecule type" value="Genomic_DNA"/>
</dbReference>
<sequence length="81" mass="9181">MEKGLPSLALKVPTLHQCPGLLRGEAWLERAEDRHREETEGKLFDQGRVFDLGGDEFSPVDFEAMPFVQHLVTDTEISMEP</sequence>
<dbReference type="Proteomes" id="UP000011518">
    <property type="component" value="Unassembled WGS sequence"/>
</dbReference>
<keyword evidence="2" id="KW-1185">Reference proteome</keyword>
<protein>
    <submittedName>
        <fullName evidence="1">Uncharacterized protein</fullName>
    </submittedName>
</protein>
<dbReference type="AlphaFoldDB" id="L9KTE7"/>